<dbReference type="CDD" id="cd01713">
    <property type="entry name" value="CTU1-like"/>
    <property type="match status" value="1"/>
</dbReference>
<dbReference type="STRING" id="230361.sm9_2040"/>
<evidence type="ECO:0000313" key="4">
    <source>
        <dbReference type="EMBL" id="SDA69507.1"/>
    </source>
</evidence>
<reference evidence="4 5" key="1">
    <citation type="submission" date="2016-10" db="EMBL/GenBank/DDBJ databases">
        <authorList>
            <person name="Varghese N."/>
            <person name="Submissions S."/>
        </authorList>
    </citation>
    <scope>NUCLEOTIDE SEQUENCE [LARGE SCALE GENOMIC DNA]</scope>
    <source>
        <strain evidence="4 5">DSM 16643</strain>
    </source>
</reference>
<dbReference type="EMBL" id="FMXB01000023">
    <property type="protein sequence ID" value="SDA69507.1"/>
    <property type="molecule type" value="Genomic_DNA"/>
</dbReference>
<dbReference type="InterPro" id="IPR000541">
    <property type="entry name" value="Ncs6/Tuc1/Ctu1"/>
</dbReference>
<dbReference type="GO" id="GO:0016740">
    <property type="term" value="F:transferase activity"/>
    <property type="evidence" value="ECO:0007669"/>
    <property type="project" value="UniProtKB-KW"/>
</dbReference>
<proteinExistence type="predicted"/>
<dbReference type="OrthoDB" id="33422at2157"/>
<sequence>MAKLNKDEFNGMIFKRINDLISDYKLIKQNELIAVALSGGKDSVLTLHALKGYQEYEDFDLVAISVDEGIEGYRPHGISSAVNNAEALGVELIQKSFLEEEGFALDDIYQDFKSACIPCGVFRRNILNKTAYELGASKIATGHNLDDEIQSFLMSFARGDTIKFSKFGPELDVIHPKLIPRIKPLWNTSEKDVGLWAVLNDIDIHLDECPYSHLSLRAKIKEFLNNSEDAYPGLKNNIMESFKKILTFENDIQANLNECKLCGEPTSSEICKACEIKQLVSQDCESHVSDE</sequence>
<feature type="binding site" evidence="2">
    <location>
        <position position="66"/>
    </location>
    <ligand>
        <name>ATP</name>
        <dbReference type="ChEBI" id="CHEBI:30616"/>
    </ligand>
</feature>
<accession>A0A1G5XII8</accession>
<keyword evidence="2" id="KW-0067">ATP-binding</keyword>
<dbReference type="InterPro" id="IPR056369">
    <property type="entry name" value="CTU1-like_ATP-bd"/>
</dbReference>
<dbReference type="Gene3D" id="3.40.50.620">
    <property type="entry name" value="HUPs"/>
    <property type="match status" value="1"/>
</dbReference>
<feature type="binding site" evidence="2">
    <location>
        <position position="42"/>
    </location>
    <ligand>
        <name>ATP</name>
        <dbReference type="ChEBI" id="CHEBI:30616"/>
    </ligand>
</feature>
<dbReference type="GO" id="GO:0000049">
    <property type="term" value="F:tRNA binding"/>
    <property type="evidence" value="ECO:0007669"/>
    <property type="project" value="InterPro"/>
</dbReference>
<dbReference type="GO" id="GO:0002144">
    <property type="term" value="C:cytosolic tRNA wobble base thiouridylase complex"/>
    <property type="evidence" value="ECO:0007669"/>
    <property type="project" value="TreeGrafter"/>
</dbReference>
<evidence type="ECO:0000313" key="5">
    <source>
        <dbReference type="Proteomes" id="UP000323439"/>
    </source>
</evidence>
<dbReference type="PANTHER" id="PTHR11807:SF12">
    <property type="entry name" value="CYTOPLASMIC TRNA 2-THIOLATION PROTEIN 1"/>
    <property type="match status" value="1"/>
</dbReference>
<dbReference type="InterPro" id="IPR035107">
    <property type="entry name" value="tRNA_thiolation_TtcA_Ctu1"/>
</dbReference>
<dbReference type="InterPro" id="IPR011063">
    <property type="entry name" value="TilS/TtcA_N"/>
</dbReference>
<protein>
    <submittedName>
        <fullName evidence="4">TIGR00269 family protein</fullName>
    </submittedName>
</protein>
<evidence type="ECO:0000256" key="1">
    <source>
        <dbReference type="ARBA" id="ARBA00022679"/>
    </source>
</evidence>
<keyword evidence="5" id="KW-1185">Reference proteome</keyword>
<keyword evidence="1" id="KW-0808">Transferase</keyword>
<keyword evidence="2" id="KW-0547">Nucleotide-binding</keyword>
<dbReference type="GO" id="GO:0005524">
    <property type="term" value="F:ATP binding"/>
    <property type="evidence" value="ECO:0007669"/>
    <property type="project" value="UniProtKB-KW"/>
</dbReference>
<dbReference type="PIRSF" id="PIRSF004976">
    <property type="entry name" value="ATPase_YdaO"/>
    <property type="match status" value="1"/>
</dbReference>
<name>A0A1G5XII8_9EURY</name>
<evidence type="ECO:0000256" key="2">
    <source>
        <dbReference type="PIRSR" id="PIRSR004976-51"/>
    </source>
</evidence>
<evidence type="ECO:0000259" key="3">
    <source>
        <dbReference type="Pfam" id="PF01171"/>
    </source>
</evidence>
<feature type="binding site" evidence="2">
    <location>
        <position position="142"/>
    </location>
    <ligand>
        <name>ATP</name>
        <dbReference type="ChEBI" id="CHEBI:30616"/>
    </ligand>
</feature>
<dbReference type="GO" id="GO:0002143">
    <property type="term" value="P:tRNA wobble position uridine thiolation"/>
    <property type="evidence" value="ECO:0007669"/>
    <property type="project" value="TreeGrafter"/>
</dbReference>
<dbReference type="SUPFAM" id="SSF52402">
    <property type="entry name" value="Adenine nucleotide alpha hydrolases-like"/>
    <property type="match status" value="1"/>
</dbReference>
<dbReference type="RefSeq" id="WP_149732710.1">
    <property type="nucleotide sequence ID" value="NZ_FMXB01000023.1"/>
</dbReference>
<dbReference type="AlphaFoldDB" id="A0A1G5XII8"/>
<dbReference type="PANTHER" id="PTHR11807">
    <property type="entry name" value="ATPASES OF THE PP SUPERFAMILY-RELATED"/>
    <property type="match status" value="1"/>
</dbReference>
<dbReference type="Pfam" id="PF01171">
    <property type="entry name" value="ATP_bind_3"/>
    <property type="match status" value="1"/>
</dbReference>
<gene>
    <name evidence="4" type="ORF">SAMN02910315_02232</name>
</gene>
<dbReference type="Proteomes" id="UP000323439">
    <property type="component" value="Unassembled WGS sequence"/>
</dbReference>
<dbReference type="InterPro" id="IPR014729">
    <property type="entry name" value="Rossmann-like_a/b/a_fold"/>
</dbReference>
<feature type="domain" description="tRNA(Ile)-lysidine/2-thiocytidine synthase N-terminal" evidence="3">
    <location>
        <begin position="33"/>
        <end position="214"/>
    </location>
</feature>
<feature type="binding site" evidence="2">
    <location>
        <begin position="36"/>
        <end position="38"/>
    </location>
    <ligand>
        <name>ATP</name>
        <dbReference type="ChEBI" id="CHEBI:30616"/>
    </ligand>
</feature>
<organism evidence="4 5">
    <name type="scientific">Methanobrevibacter millerae</name>
    <dbReference type="NCBI Taxonomy" id="230361"/>
    <lineage>
        <taxon>Archaea</taxon>
        <taxon>Methanobacteriati</taxon>
        <taxon>Methanobacteriota</taxon>
        <taxon>Methanomada group</taxon>
        <taxon>Methanobacteria</taxon>
        <taxon>Methanobacteriales</taxon>
        <taxon>Methanobacteriaceae</taxon>
        <taxon>Methanobrevibacter</taxon>
    </lineage>
</organism>
<feature type="binding site" evidence="2">
    <location>
        <position position="147"/>
    </location>
    <ligand>
        <name>ATP</name>
        <dbReference type="ChEBI" id="CHEBI:30616"/>
    </ligand>
</feature>
<dbReference type="NCBIfam" id="TIGR00269">
    <property type="entry name" value="TIGR00269 family protein"/>
    <property type="match status" value="1"/>
</dbReference>